<dbReference type="Pfam" id="PF00171">
    <property type="entry name" value="Aldedh"/>
    <property type="match status" value="1"/>
</dbReference>
<dbReference type="FunFam" id="3.40.309.10:FF:000004">
    <property type="entry name" value="Succinate-semialdehyde dehydrogenase I"/>
    <property type="match status" value="1"/>
</dbReference>
<dbReference type="PROSITE" id="PS00070">
    <property type="entry name" value="ALDEHYDE_DEHYDR_CYS"/>
    <property type="match status" value="1"/>
</dbReference>
<dbReference type="InterPro" id="IPR010102">
    <property type="entry name" value="Succ_semiAld_DH"/>
</dbReference>
<gene>
    <name evidence="6" type="ORF">C6571_14930</name>
</gene>
<dbReference type="CDD" id="cd07103">
    <property type="entry name" value="ALDH_F5_SSADH_GabD"/>
    <property type="match status" value="1"/>
</dbReference>
<dbReference type="RefSeq" id="WP_106447385.1">
    <property type="nucleotide sequence ID" value="NZ_CP027669.1"/>
</dbReference>
<sequence>MTQNTSPLATLKDPTLLKTDALINGEWLAGASRFAVHDPATGAKLVDVANLGPQDAQAAIAAANAAWPAWRSKTAKERSSILRQWFDLLMANQDDLGRIMTAEQGKPLPEAKGEVAYGASFVEWFAEEAKRVNGETLPQFDNNKRLLVLKQPIGVCAAITPWNFPLAMITRKVAPALAAGCTVVIKPAELTPLSALAAAELAQRAGIPAGVLNMLCADADNSIAIGKVLCESPIVRHLSFTGSTEVGRILMAQSAPTVKKMSLELGGNAPFIVFDDADIDSAVEGAFASKYRNAGQTCVCSNRFYVQSGVYDAFVKKFAAKVATAKVGNGFEDGVNQGPLIEEAALVKVQRHVDDALAKGGKVLTGGKRLKTLGSGQFFEPTVISNASADMLCATEETFGPFAPVFKFETEQEAIDAANNTEFGLASYFYSRDVGRIFRVGEALEYGMVGINVGILATEHVPFGGVKQSGLGREGSHHGMDDYVEIKYLCLGDIQQ</sequence>
<evidence type="ECO:0000256" key="4">
    <source>
        <dbReference type="RuleBase" id="RU003345"/>
    </source>
</evidence>
<accession>A0A2S0N2M9</accession>
<name>A0A2S0N2M9_9BURK</name>
<comment type="similarity">
    <text evidence="1 4">Belongs to the aldehyde dehydrogenase family.</text>
</comment>
<dbReference type="InterPro" id="IPR050740">
    <property type="entry name" value="Aldehyde_DH_Superfamily"/>
</dbReference>
<dbReference type="GO" id="GO:0004777">
    <property type="term" value="F:succinate-semialdehyde dehydrogenase (NAD+) activity"/>
    <property type="evidence" value="ECO:0007669"/>
    <property type="project" value="TreeGrafter"/>
</dbReference>
<dbReference type="Proteomes" id="UP000239326">
    <property type="component" value="Chromosome"/>
</dbReference>
<reference evidence="6 7" key="1">
    <citation type="submission" date="2018-03" db="EMBL/GenBank/DDBJ databases">
        <title>Genome sequencing of Simplicispira sp.</title>
        <authorList>
            <person name="Kim S.-J."/>
            <person name="Heo J."/>
            <person name="Kwon S.-W."/>
        </authorList>
    </citation>
    <scope>NUCLEOTIDE SEQUENCE [LARGE SCALE GENOMIC DNA]</scope>
    <source>
        <strain evidence="6 7">SC1-8</strain>
    </source>
</reference>
<proteinExistence type="inferred from homology"/>
<feature type="active site" evidence="3">
    <location>
        <position position="264"/>
    </location>
</feature>
<dbReference type="PANTHER" id="PTHR43353">
    <property type="entry name" value="SUCCINATE-SEMIALDEHYDE DEHYDROGENASE, MITOCHONDRIAL"/>
    <property type="match status" value="1"/>
</dbReference>
<keyword evidence="2 4" id="KW-0560">Oxidoreductase</keyword>
<dbReference type="PROSITE" id="PS00687">
    <property type="entry name" value="ALDEHYDE_DEHYDR_GLU"/>
    <property type="match status" value="1"/>
</dbReference>
<dbReference type="InterPro" id="IPR029510">
    <property type="entry name" value="Ald_DH_CS_GLU"/>
</dbReference>
<evidence type="ECO:0000259" key="5">
    <source>
        <dbReference type="Pfam" id="PF00171"/>
    </source>
</evidence>
<dbReference type="PANTHER" id="PTHR43353:SF5">
    <property type="entry name" value="SUCCINATE-SEMIALDEHYDE DEHYDROGENASE, MITOCHONDRIAL"/>
    <property type="match status" value="1"/>
</dbReference>
<organism evidence="6 7">
    <name type="scientific">Simplicispira suum</name>
    <dbReference type="NCBI Taxonomy" id="2109915"/>
    <lineage>
        <taxon>Bacteria</taxon>
        <taxon>Pseudomonadati</taxon>
        <taxon>Pseudomonadota</taxon>
        <taxon>Betaproteobacteria</taxon>
        <taxon>Burkholderiales</taxon>
        <taxon>Comamonadaceae</taxon>
        <taxon>Simplicispira</taxon>
    </lineage>
</organism>
<dbReference type="GO" id="GO:0005829">
    <property type="term" value="C:cytosol"/>
    <property type="evidence" value="ECO:0007669"/>
    <property type="project" value="TreeGrafter"/>
</dbReference>
<dbReference type="EMBL" id="CP027669">
    <property type="protein sequence ID" value="AVO42408.1"/>
    <property type="molecule type" value="Genomic_DNA"/>
</dbReference>
<dbReference type="OrthoDB" id="6187633at2"/>
<dbReference type="GO" id="GO:0009450">
    <property type="term" value="P:gamma-aminobutyric acid catabolic process"/>
    <property type="evidence" value="ECO:0007669"/>
    <property type="project" value="InterPro"/>
</dbReference>
<dbReference type="Gene3D" id="3.40.309.10">
    <property type="entry name" value="Aldehyde Dehydrogenase, Chain A, domain 2"/>
    <property type="match status" value="1"/>
</dbReference>
<evidence type="ECO:0000256" key="1">
    <source>
        <dbReference type="ARBA" id="ARBA00009986"/>
    </source>
</evidence>
<dbReference type="NCBIfam" id="TIGR01780">
    <property type="entry name" value="SSADH"/>
    <property type="match status" value="1"/>
</dbReference>
<dbReference type="FunFam" id="3.40.605.10:FF:000005">
    <property type="entry name" value="Succinate-semialdehyde dehydrogenase I"/>
    <property type="match status" value="1"/>
</dbReference>
<dbReference type="InterPro" id="IPR016162">
    <property type="entry name" value="Ald_DH_N"/>
</dbReference>
<feature type="domain" description="Aldehyde dehydrogenase" evidence="5">
    <location>
        <begin position="27"/>
        <end position="488"/>
    </location>
</feature>
<dbReference type="InterPro" id="IPR016160">
    <property type="entry name" value="Ald_DH_CS_CYS"/>
</dbReference>
<evidence type="ECO:0000313" key="7">
    <source>
        <dbReference type="Proteomes" id="UP000239326"/>
    </source>
</evidence>
<dbReference type="Gene3D" id="3.40.605.10">
    <property type="entry name" value="Aldehyde Dehydrogenase, Chain A, domain 1"/>
    <property type="match status" value="1"/>
</dbReference>
<evidence type="ECO:0000313" key="6">
    <source>
        <dbReference type="EMBL" id="AVO42408.1"/>
    </source>
</evidence>
<dbReference type="KEGG" id="simp:C6571_14930"/>
<dbReference type="InterPro" id="IPR015590">
    <property type="entry name" value="Aldehyde_DH_dom"/>
</dbReference>
<protein>
    <submittedName>
        <fullName evidence="6">Succinate-semialdehyde dehydrogenase (NADP(+))</fullName>
    </submittedName>
</protein>
<evidence type="ECO:0000256" key="2">
    <source>
        <dbReference type="ARBA" id="ARBA00023002"/>
    </source>
</evidence>
<dbReference type="AlphaFoldDB" id="A0A2S0N2M9"/>
<evidence type="ECO:0000256" key="3">
    <source>
        <dbReference type="PROSITE-ProRule" id="PRU10007"/>
    </source>
</evidence>
<dbReference type="SUPFAM" id="SSF53720">
    <property type="entry name" value="ALDH-like"/>
    <property type="match status" value="1"/>
</dbReference>
<dbReference type="InterPro" id="IPR016163">
    <property type="entry name" value="Ald_DH_C"/>
</dbReference>
<keyword evidence="7" id="KW-1185">Reference proteome</keyword>
<dbReference type="InterPro" id="IPR016161">
    <property type="entry name" value="Ald_DH/histidinol_DH"/>
</dbReference>